<name>A0A1U7ZA71_NELNU</name>
<dbReference type="GO" id="GO:0003723">
    <property type="term" value="F:RNA binding"/>
    <property type="evidence" value="ECO:0007669"/>
    <property type="project" value="InterPro"/>
</dbReference>
<dbReference type="InterPro" id="IPR011990">
    <property type="entry name" value="TPR-like_helical_dom_sf"/>
</dbReference>
<dbReference type="OrthoDB" id="185373at2759"/>
<dbReference type="PROSITE" id="PS51375">
    <property type="entry name" value="PPR"/>
    <property type="match status" value="4"/>
</dbReference>
<dbReference type="FunFam" id="1.25.40.10:FF:000381">
    <property type="entry name" value="Pentatricopeptide repeat-containing protein"/>
    <property type="match status" value="2"/>
</dbReference>
<evidence type="ECO:0000313" key="1">
    <source>
        <dbReference type="Proteomes" id="UP000189703"/>
    </source>
</evidence>
<dbReference type="KEGG" id="nnu:104587966"/>
<dbReference type="InterPro" id="IPR002885">
    <property type="entry name" value="PPR_rpt"/>
</dbReference>
<dbReference type="Pfam" id="PF13041">
    <property type="entry name" value="PPR_2"/>
    <property type="match status" value="3"/>
</dbReference>
<gene>
    <name evidence="2" type="primary">LOC104587966</name>
</gene>
<dbReference type="OMA" id="HRFYQGD"/>
<protein>
    <submittedName>
        <fullName evidence="2">Pentatricopeptide repeat-containing protein At3g12770-like</fullName>
    </submittedName>
</protein>
<reference evidence="2" key="1">
    <citation type="submission" date="2025-08" db="UniProtKB">
        <authorList>
            <consortium name="RefSeq"/>
        </authorList>
    </citation>
    <scope>IDENTIFICATION</scope>
</reference>
<dbReference type="GO" id="GO:0009451">
    <property type="term" value="P:RNA modification"/>
    <property type="evidence" value="ECO:0007669"/>
    <property type="project" value="InterPro"/>
</dbReference>
<organism evidence="1 2">
    <name type="scientific">Nelumbo nucifera</name>
    <name type="common">Sacred lotus</name>
    <dbReference type="NCBI Taxonomy" id="4432"/>
    <lineage>
        <taxon>Eukaryota</taxon>
        <taxon>Viridiplantae</taxon>
        <taxon>Streptophyta</taxon>
        <taxon>Embryophyta</taxon>
        <taxon>Tracheophyta</taxon>
        <taxon>Spermatophyta</taxon>
        <taxon>Magnoliopsida</taxon>
        <taxon>Proteales</taxon>
        <taxon>Nelumbonaceae</taxon>
        <taxon>Nelumbo</taxon>
    </lineage>
</organism>
<dbReference type="GeneID" id="104587966"/>
<dbReference type="InterPro" id="IPR046960">
    <property type="entry name" value="PPR_At4g14850-like_plant"/>
</dbReference>
<dbReference type="Pfam" id="PF01535">
    <property type="entry name" value="PPR"/>
    <property type="match status" value="1"/>
</dbReference>
<dbReference type="PANTHER" id="PTHR47926:SF516">
    <property type="entry name" value="SMK1"/>
    <property type="match status" value="1"/>
</dbReference>
<dbReference type="PANTHER" id="PTHR47926">
    <property type="entry name" value="PENTATRICOPEPTIDE REPEAT-CONTAINING PROTEIN"/>
    <property type="match status" value="1"/>
</dbReference>
<dbReference type="Gene3D" id="1.25.40.10">
    <property type="entry name" value="Tetratricopeptide repeat domain"/>
    <property type="match status" value="3"/>
</dbReference>
<dbReference type="Proteomes" id="UP000189703">
    <property type="component" value="Unplaced"/>
</dbReference>
<dbReference type="InterPro" id="IPR046848">
    <property type="entry name" value="E_motif"/>
</dbReference>
<accession>A0A1U7ZA71</accession>
<dbReference type="FunFam" id="1.25.40.10:FF:000996">
    <property type="entry name" value="Small kernel1"/>
    <property type="match status" value="1"/>
</dbReference>
<dbReference type="Pfam" id="PF20431">
    <property type="entry name" value="E_motif"/>
    <property type="match status" value="1"/>
</dbReference>
<keyword evidence="1" id="KW-1185">Reference proteome</keyword>
<dbReference type="RefSeq" id="XP_010244051.1">
    <property type="nucleotide sequence ID" value="XM_010245749.1"/>
</dbReference>
<evidence type="ECO:0000313" key="2">
    <source>
        <dbReference type="RefSeq" id="XP_010244051.1"/>
    </source>
</evidence>
<dbReference type="NCBIfam" id="TIGR00756">
    <property type="entry name" value="PPR"/>
    <property type="match status" value="5"/>
</dbReference>
<dbReference type="eggNOG" id="KOG4197">
    <property type="taxonomic scope" value="Eukaryota"/>
</dbReference>
<proteinExistence type="predicted"/>
<dbReference type="AlphaFoldDB" id="A0A1U7ZA71"/>
<sequence>MLRVNVGSLSSLLRNCASPSVIRQAKQAHAQVLVHGFLPNVTLQTDLLLVYSKSGRLEDARCIFDGMVERNMYSWNILISSYVQNSLYNEALSIFKGFLKMGLRPDHFTFPSAFKACAGTGDFYSGRKLHALVIRVGLEDHVIVRSSILDLYVKCGNLMDAQRLFVNMCQRDVVVWNCMISGFGRAGLFVEALNYFREMQTKGVKMDSRTVPSILNVYGKEGNLMKGKEIHAQVVKNPIFSEDIAIGNSLIDMYAKCGCLDGSLKVFRSMRNLNLVTWTTMISSYGLHGKGEDSLDLFEKMLLNGFEPNGVTFTALLASCSHSGLVSEGWRIFYSMGSDYGVEPTVEHYACMVDLLGRLGYLKEALDLIKRMPEAASGSTWGALLGACRMHKNVEIGEIAAYQLFELETRNPSNYIALCSIYDSVGRLDDVLKIRSRMRELGLTKSPGCSWVTIEGRVRRFYQGDLSHRWVKITCETLERIIRTMMLPFHCG</sequence>